<comment type="caution">
    <text evidence="1">The sequence shown here is derived from an EMBL/GenBank/DDBJ whole genome shotgun (WGS) entry which is preliminary data.</text>
</comment>
<evidence type="ECO:0000313" key="2">
    <source>
        <dbReference type="Proteomes" id="UP001201161"/>
    </source>
</evidence>
<proteinExistence type="predicted"/>
<organism evidence="1 2">
    <name type="scientific">Nocardioides potassii</name>
    <dbReference type="NCBI Taxonomy" id="2911371"/>
    <lineage>
        <taxon>Bacteria</taxon>
        <taxon>Bacillati</taxon>
        <taxon>Actinomycetota</taxon>
        <taxon>Actinomycetes</taxon>
        <taxon>Propionibacteriales</taxon>
        <taxon>Nocardioidaceae</taxon>
        <taxon>Nocardioides</taxon>
    </lineage>
</organism>
<keyword evidence="2" id="KW-1185">Reference proteome</keyword>
<dbReference type="Proteomes" id="UP001201161">
    <property type="component" value="Unassembled WGS sequence"/>
</dbReference>
<sequence>MSDELREELVTLGQRIALAELERADAVARVADLWRRHREVLPIEEVATWSTLSHRELAALGEGR</sequence>
<evidence type="ECO:0000313" key="1">
    <source>
        <dbReference type="EMBL" id="MCF6378108.1"/>
    </source>
</evidence>
<protein>
    <submittedName>
        <fullName evidence="1">Uncharacterized protein</fullName>
    </submittedName>
</protein>
<reference evidence="1 2" key="1">
    <citation type="submission" date="2022-01" db="EMBL/GenBank/DDBJ databases">
        <title>Nocardioides sp. nov., an actinomycete isolated from mining soil.</title>
        <authorList>
            <person name="Liu L."/>
        </authorList>
    </citation>
    <scope>NUCLEOTIDE SEQUENCE [LARGE SCALE GENOMIC DNA]</scope>
    <source>
        <strain evidence="1 2">KLBMP 9356</strain>
    </source>
</reference>
<dbReference type="EMBL" id="JAKJHZ010000007">
    <property type="protein sequence ID" value="MCF6378108.1"/>
    <property type="molecule type" value="Genomic_DNA"/>
</dbReference>
<gene>
    <name evidence="1" type="ORF">L2K70_10890</name>
</gene>
<dbReference type="RefSeq" id="WP_236401865.1">
    <property type="nucleotide sequence ID" value="NZ_JAKJHZ010000007.1"/>
</dbReference>
<accession>A0ABS9HDB4</accession>
<name>A0ABS9HDB4_9ACTN</name>